<dbReference type="EMBL" id="JAMRXG010000028">
    <property type="protein sequence ID" value="MCM6778844.1"/>
    <property type="molecule type" value="Genomic_DNA"/>
</dbReference>
<keyword evidence="2" id="KW-1185">Reference proteome</keyword>
<feature type="non-terminal residue" evidence="1">
    <location>
        <position position="55"/>
    </location>
</feature>
<proteinExistence type="predicted"/>
<comment type="caution">
    <text evidence="1">The sequence shown here is derived from an EMBL/GenBank/DDBJ whole genome shotgun (WGS) entry which is preliminary data.</text>
</comment>
<evidence type="ECO:0000313" key="2">
    <source>
        <dbReference type="Proteomes" id="UP001139157"/>
    </source>
</evidence>
<reference evidence="1" key="1">
    <citation type="submission" date="2022-06" db="EMBL/GenBank/DDBJ databases">
        <title>Novel species in genus nocardia.</title>
        <authorList>
            <person name="Li F."/>
        </authorList>
    </citation>
    <scope>NUCLEOTIDE SEQUENCE</scope>
    <source>
        <strain evidence="1">CDC141</strain>
    </source>
</reference>
<accession>A0A9X2EDE9</accession>
<dbReference type="AlphaFoldDB" id="A0A9X2EDE9"/>
<dbReference type="Proteomes" id="UP001139157">
    <property type="component" value="Unassembled WGS sequence"/>
</dbReference>
<protein>
    <submittedName>
        <fullName evidence="1">Antitermination regulator</fullName>
    </submittedName>
</protein>
<dbReference type="Gene3D" id="3.30.450.20">
    <property type="entry name" value="PAS domain"/>
    <property type="match status" value="1"/>
</dbReference>
<organism evidence="1 2">
    <name type="scientific">Nocardia pulmonis</name>
    <dbReference type="NCBI Taxonomy" id="2951408"/>
    <lineage>
        <taxon>Bacteria</taxon>
        <taxon>Bacillati</taxon>
        <taxon>Actinomycetota</taxon>
        <taxon>Actinomycetes</taxon>
        <taxon>Mycobacteriales</taxon>
        <taxon>Nocardiaceae</taxon>
        <taxon>Nocardia</taxon>
    </lineage>
</organism>
<gene>
    <name evidence="1" type="ORF">NDR86_35740</name>
</gene>
<name>A0A9X2EDE9_9NOCA</name>
<evidence type="ECO:0000313" key="1">
    <source>
        <dbReference type="EMBL" id="MCM6778844.1"/>
    </source>
</evidence>
<sequence length="55" mass="6093">MTPNPSSSDVPGLGGPAVGGFRFWFATRRWEWSPEVYRLHGYAPGQIEPTTALML</sequence>